<dbReference type="Pfam" id="PF02797">
    <property type="entry name" value="Chal_sti_synt_C"/>
    <property type="match status" value="1"/>
</dbReference>
<dbReference type="SUPFAM" id="SSF53901">
    <property type="entry name" value="Thiolase-like"/>
    <property type="match status" value="2"/>
</dbReference>
<protein>
    <submittedName>
        <fullName evidence="5">Naringenin-chalcone synthase</fullName>
    </submittedName>
</protein>
<dbReference type="RefSeq" id="WP_284300363.1">
    <property type="nucleotide sequence ID" value="NZ_BSVA01000001.1"/>
</dbReference>
<dbReference type="EMBL" id="BSVA01000001">
    <property type="protein sequence ID" value="GMA91832.1"/>
    <property type="molecule type" value="Genomic_DNA"/>
</dbReference>
<evidence type="ECO:0000256" key="2">
    <source>
        <dbReference type="ARBA" id="ARBA00022679"/>
    </source>
</evidence>
<dbReference type="PANTHER" id="PTHR11877">
    <property type="entry name" value="HYDROXYMETHYLGLUTARYL-COA SYNTHASE"/>
    <property type="match status" value="1"/>
</dbReference>
<accession>A0ABQ6JYP7</accession>
<comment type="similarity">
    <text evidence="1">Belongs to the thiolase-like superfamily. Chalcone/stilbene synthases family.</text>
</comment>
<evidence type="ECO:0000259" key="4">
    <source>
        <dbReference type="Pfam" id="PF02797"/>
    </source>
</evidence>
<proteinExistence type="inferred from homology"/>
<feature type="domain" description="Chalcone/stilbene synthase C-terminal" evidence="4">
    <location>
        <begin position="238"/>
        <end position="364"/>
    </location>
</feature>
<feature type="domain" description="Chalcone/stilbene synthase N-terminal" evidence="3">
    <location>
        <begin position="10"/>
        <end position="221"/>
    </location>
</feature>
<dbReference type="PIRSF" id="PIRSF000451">
    <property type="entry name" value="PKS_III"/>
    <property type="match status" value="1"/>
</dbReference>
<evidence type="ECO:0000313" key="6">
    <source>
        <dbReference type="Proteomes" id="UP001157069"/>
    </source>
</evidence>
<keyword evidence="2" id="KW-0808">Transferase</keyword>
<name>A0ABQ6JYP7_9MICO</name>
<dbReference type="Pfam" id="PF00195">
    <property type="entry name" value="Chal_sti_synt_N"/>
    <property type="match status" value="1"/>
</dbReference>
<reference evidence="6" key="1">
    <citation type="journal article" date="2019" name="Int. J. Syst. Evol. Microbiol.">
        <title>The Global Catalogue of Microorganisms (GCM) 10K type strain sequencing project: providing services to taxonomists for standard genome sequencing and annotation.</title>
        <authorList>
            <consortium name="The Broad Institute Genomics Platform"/>
            <consortium name="The Broad Institute Genome Sequencing Center for Infectious Disease"/>
            <person name="Wu L."/>
            <person name="Ma J."/>
        </authorList>
    </citation>
    <scope>NUCLEOTIDE SEQUENCE [LARGE SCALE GENOMIC DNA]</scope>
    <source>
        <strain evidence="6">NBRC 108755</strain>
    </source>
</reference>
<dbReference type="CDD" id="cd00831">
    <property type="entry name" value="CHS_like"/>
    <property type="match status" value="1"/>
</dbReference>
<sequence>MTPSGAPQGAAPRIVAIETAVPPTVLAQERARDIFARQPGRSRLGARLTMTAFDASGIEQRHTVVDALATGEASELLAADGTIRPASTGVRNALYAEHASALALEAARQALATSGFDAAQVTHVVTASCTGFVSPGPDLALVTGLGLAPSTARLHVGFMGCSAAFPALRAADAVCRADPDAVVLVVCVELCTLHLGVSDEPEQIVAMSLFADGAAAAVVTARDAPGPALALDGFLTGLLPDSIDEMRWTIGDTGFVMHLSSKVPTHLGRGIRSGLAPLLPEGADAVDAWAVHPGGRSIVDNVQRALALSEAAMAPTRGVLARYGNMSSPTVLFVLRELLAGGARGIVCAMAFGPGLTLEAARMRVEAG</sequence>
<dbReference type="InterPro" id="IPR012328">
    <property type="entry name" value="Chalcone/stilbene_synt_C"/>
</dbReference>
<dbReference type="InterPro" id="IPR011141">
    <property type="entry name" value="Polyketide_synthase_type-III"/>
</dbReference>
<dbReference type="Proteomes" id="UP001157069">
    <property type="component" value="Unassembled WGS sequence"/>
</dbReference>
<evidence type="ECO:0000313" key="5">
    <source>
        <dbReference type="EMBL" id="GMA91832.1"/>
    </source>
</evidence>
<dbReference type="Gene3D" id="3.40.47.10">
    <property type="match status" value="2"/>
</dbReference>
<dbReference type="InterPro" id="IPR001099">
    <property type="entry name" value="Chalcone/stilbene_synt_N"/>
</dbReference>
<evidence type="ECO:0000259" key="3">
    <source>
        <dbReference type="Pfam" id="PF00195"/>
    </source>
</evidence>
<organism evidence="5 6">
    <name type="scientific">Homoserinibacter gongjuensis</name>
    <dbReference type="NCBI Taxonomy" id="1162968"/>
    <lineage>
        <taxon>Bacteria</taxon>
        <taxon>Bacillati</taxon>
        <taxon>Actinomycetota</taxon>
        <taxon>Actinomycetes</taxon>
        <taxon>Micrococcales</taxon>
        <taxon>Microbacteriaceae</taxon>
        <taxon>Homoserinibacter</taxon>
    </lineage>
</organism>
<keyword evidence="6" id="KW-1185">Reference proteome</keyword>
<dbReference type="PANTHER" id="PTHR11877:SF46">
    <property type="entry name" value="TYPE III POLYKETIDE SYNTHASE A"/>
    <property type="match status" value="1"/>
</dbReference>
<dbReference type="InterPro" id="IPR016039">
    <property type="entry name" value="Thiolase-like"/>
</dbReference>
<comment type="caution">
    <text evidence="5">The sequence shown here is derived from an EMBL/GenBank/DDBJ whole genome shotgun (WGS) entry which is preliminary data.</text>
</comment>
<gene>
    <name evidence="5" type="ORF">GCM10025869_23610</name>
</gene>
<evidence type="ECO:0000256" key="1">
    <source>
        <dbReference type="ARBA" id="ARBA00005531"/>
    </source>
</evidence>